<dbReference type="NCBIfam" id="TIGR01488">
    <property type="entry name" value="HAD-SF-IB"/>
    <property type="match status" value="1"/>
</dbReference>
<dbReference type="SUPFAM" id="SSF56784">
    <property type="entry name" value="HAD-like"/>
    <property type="match status" value="1"/>
</dbReference>
<evidence type="ECO:0000256" key="1">
    <source>
        <dbReference type="ARBA" id="ARBA00001946"/>
    </source>
</evidence>
<sequence>MVHTDYELVVFDGDETLVDGDIIHALGAHAGVGDEIERIQERVWQDDLEPMEALSEHIFPLFEGLTIQEIEDVVQSLPFAPGATDVGRHVSCQTAIFTALTPLARHVAAELDMEYYRANEPVIDDGALTGELRGDIVERGKGPVLDDLVASLGIDHDQVIAVGDGPQDRPLFTRAGFSIGIDPKPAVRDVPDVVVSERNLYSAAPHLAEKGVLDLGELNE</sequence>
<keyword evidence="6" id="KW-0378">Hydrolase</keyword>
<accession>A0ABD5P2B0</accession>
<dbReference type="InterPro" id="IPR023214">
    <property type="entry name" value="HAD_sf"/>
</dbReference>
<dbReference type="Pfam" id="PF12710">
    <property type="entry name" value="HAD"/>
    <property type="match status" value="1"/>
</dbReference>
<evidence type="ECO:0000256" key="8">
    <source>
        <dbReference type="ARBA" id="ARBA00023299"/>
    </source>
</evidence>
<proteinExistence type="predicted"/>
<comment type="cofactor">
    <cofactor evidence="1">
        <name>Mg(2+)</name>
        <dbReference type="ChEBI" id="CHEBI:18420"/>
    </cofactor>
</comment>
<evidence type="ECO:0000256" key="6">
    <source>
        <dbReference type="ARBA" id="ARBA00022801"/>
    </source>
</evidence>
<dbReference type="EC" id="3.1.3.3" evidence="3"/>
<dbReference type="GO" id="GO:0046872">
    <property type="term" value="F:metal ion binding"/>
    <property type="evidence" value="ECO:0007669"/>
    <property type="project" value="UniProtKB-KW"/>
</dbReference>
<dbReference type="InterPro" id="IPR050582">
    <property type="entry name" value="HAD-like_SerB"/>
</dbReference>
<dbReference type="EMBL" id="JBHSDJ010000120">
    <property type="protein sequence ID" value="MFC4248317.1"/>
    <property type="molecule type" value="Genomic_DNA"/>
</dbReference>
<dbReference type="RefSeq" id="WP_246976106.1">
    <property type="nucleotide sequence ID" value="NZ_CP095398.1"/>
</dbReference>
<dbReference type="Gene3D" id="3.40.50.1000">
    <property type="entry name" value="HAD superfamily/HAD-like"/>
    <property type="match status" value="1"/>
</dbReference>
<keyword evidence="7" id="KW-0460">Magnesium</keyword>
<evidence type="ECO:0000313" key="9">
    <source>
        <dbReference type="EMBL" id="MFC4248317.1"/>
    </source>
</evidence>
<dbReference type="Proteomes" id="UP001595821">
    <property type="component" value="Unassembled WGS sequence"/>
</dbReference>
<evidence type="ECO:0000256" key="5">
    <source>
        <dbReference type="ARBA" id="ARBA00022723"/>
    </source>
</evidence>
<dbReference type="InterPro" id="IPR036412">
    <property type="entry name" value="HAD-like_sf"/>
</dbReference>
<dbReference type="PANTHER" id="PTHR43344">
    <property type="entry name" value="PHOSPHOSERINE PHOSPHATASE"/>
    <property type="match status" value="1"/>
</dbReference>
<dbReference type="GO" id="GO:0016787">
    <property type="term" value="F:hydrolase activity"/>
    <property type="evidence" value="ECO:0007669"/>
    <property type="project" value="UniProtKB-KW"/>
</dbReference>
<evidence type="ECO:0000313" key="10">
    <source>
        <dbReference type="Proteomes" id="UP001595821"/>
    </source>
</evidence>
<evidence type="ECO:0000256" key="2">
    <source>
        <dbReference type="ARBA" id="ARBA00005135"/>
    </source>
</evidence>
<keyword evidence="4" id="KW-0028">Amino-acid biosynthesis</keyword>
<evidence type="ECO:0000256" key="3">
    <source>
        <dbReference type="ARBA" id="ARBA00012640"/>
    </source>
</evidence>
<dbReference type="GO" id="GO:0006564">
    <property type="term" value="P:L-serine biosynthetic process"/>
    <property type="evidence" value="ECO:0007669"/>
    <property type="project" value="UniProtKB-KW"/>
</dbReference>
<evidence type="ECO:0000256" key="7">
    <source>
        <dbReference type="ARBA" id="ARBA00022842"/>
    </source>
</evidence>
<reference evidence="9 10" key="1">
    <citation type="journal article" date="2014" name="Int. J. Syst. Evol. Microbiol.">
        <title>Complete genome sequence of Corynebacterium casei LMG S-19264T (=DSM 44701T), isolated from a smear-ripened cheese.</title>
        <authorList>
            <consortium name="US DOE Joint Genome Institute (JGI-PGF)"/>
            <person name="Walter F."/>
            <person name="Albersmeier A."/>
            <person name="Kalinowski J."/>
            <person name="Ruckert C."/>
        </authorList>
    </citation>
    <scope>NUCLEOTIDE SEQUENCE [LARGE SCALE GENOMIC DNA]</scope>
    <source>
        <strain evidence="9 10">IBRC-M 10912</strain>
    </source>
</reference>
<dbReference type="GeneID" id="71855945"/>
<dbReference type="AlphaFoldDB" id="A0ABD5P2B0"/>
<dbReference type="PANTHER" id="PTHR43344:SF2">
    <property type="entry name" value="PHOSPHOSERINE PHOSPHATASE"/>
    <property type="match status" value="1"/>
</dbReference>
<evidence type="ECO:0000256" key="4">
    <source>
        <dbReference type="ARBA" id="ARBA00022605"/>
    </source>
</evidence>
<comment type="pathway">
    <text evidence="2">Amino-acid biosynthesis; L-serine biosynthesis; L-serine from 3-phospho-D-glycerate: step 3/3.</text>
</comment>
<organism evidence="9 10">
    <name type="scientific">Natribaculum luteum</name>
    <dbReference type="NCBI Taxonomy" id="1586232"/>
    <lineage>
        <taxon>Archaea</taxon>
        <taxon>Methanobacteriati</taxon>
        <taxon>Methanobacteriota</taxon>
        <taxon>Stenosarchaea group</taxon>
        <taxon>Halobacteria</taxon>
        <taxon>Halobacteriales</taxon>
        <taxon>Natrialbaceae</taxon>
        <taxon>Natribaculum</taxon>
    </lineage>
</organism>
<gene>
    <name evidence="9" type="ORF">ACFOZ7_15495</name>
</gene>
<keyword evidence="5" id="KW-0479">Metal-binding</keyword>
<name>A0ABD5P2B0_9EURY</name>
<keyword evidence="8" id="KW-0718">Serine biosynthesis</keyword>
<protein>
    <recommendedName>
        <fullName evidence="3">phosphoserine phosphatase</fullName>
        <ecNumber evidence="3">3.1.3.3</ecNumber>
    </recommendedName>
</protein>
<comment type="caution">
    <text evidence="9">The sequence shown here is derived from an EMBL/GenBank/DDBJ whole genome shotgun (WGS) entry which is preliminary data.</text>
</comment>